<dbReference type="InterPro" id="IPR049059">
    <property type="entry name" value="NAD_Glu_DH_HM1"/>
</dbReference>
<feature type="domain" description="NAD-specific glutamate dehydrogenase C-terminal" evidence="2">
    <location>
        <begin position="1277"/>
        <end position="1625"/>
    </location>
</feature>
<dbReference type="Gene3D" id="3.40.50.720">
    <property type="entry name" value="NAD(P)-binding Rossmann-like Domain"/>
    <property type="match status" value="1"/>
</dbReference>
<evidence type="ECO:0000259" key="1">
    <source>
        <dbReference type="Pfam" id="PF05088"/>
    </source>
</evidence>
<evidence type="ECO:0000259" key="5">
    <source>
        <dbReference type="Pfam" id="PF21077"/>
    </source>
</evidence>
<feature type="domain" description="NAD-glutamate dehydrogenase ACT2" evidence="4">
    <location>
        <begin position="411"/>
        <end position="500"/>
    </location>
</feature>
<dbReference type="Pfam" id="PF05088">
    <property type="entry name" value="Bac_GDH_CD"/>
    <property type="match status" value="1"/>
</dbReference>
<dbReference type="PANTHER" id="PTHR43403:SF1">
    <property type="entry name" value="NAD-SPECIFIC GLUTAMATE DEHYDROGENASE"/>
    <property type="match status" value="1"/>
</dbReference>
<dbReference type="GO" id="GO:0004352">
    <property type="term" value="F:glutamate dehydrogenase (NAD+) activity"/>
    <property type="evidence" value="ECO:0007669"/>
    <property type="project" value="UniProtKB-EC"/>
</dbReference>
<feature type="domain" description="NAD-glutamate dehydrogenase ACT3" evidence="5">
    <location>
        <begin position="558"/>
        <end position="631"/>
    </location>
</feature>
<dbReference type="InterPro" id="IPR028971">
    <property type="entry name" value="NAD-GDH_cat"/>
</dbReference>
<gene>
    <name evidence="6" type="ORF">MNBD_ALPHA06-1800</name>
</gene>
<dbReference type="InterPro" id="IPR007780">
    <property type="entry name" value="NAD_Glu_DH_bac"/>
</dbReference>
<dbReference type="EC" id="1.4.1.2" evidence="6"/>
<dbReference type="PANTHER" id="PTHR43403">
    <property type="entry name" value="NAD-SPECIFIC GLUTAMATE DEHYDROGENASE"/>
    <property type="match status" value="1"/>
</dbReference>
<dbReference type="Pfam" id="PF21076">
    <property type="entry name" value="GDH_ACT2"/>
    <property type="match status" value="1"/>
</dbReference>
<accession>A0A3B0RI61</accession>
<dbReference type="Pfam" id="PF21079">
    <property type="entry name" value="GDH_HM2"/>
    <property type="match status" value="1"/>
</dbReference>
<dbReference type="Pfam" id="PF21078">
    <property type="entry name" value="GDH_HM3"/>
    <property type="match status" value="1"/>
</dbReference>
<reference evidence="6" key="1">
    <citation type="submission" date="2018-06" db="EMBL/GenBank/DDBJ databases">
        <authorList>
            <person name="Zhirakovskaya E."/>
        </authorList>
    </citation>
    <scope>NUCLEOTIDE SEQUENCE</scope>
</reference>
<dbReference type="InterPro" id="IPR046346">
    <property type="entry name" value="Aminoacid_DH-like_N_sf"/>
</dbReference>
<feature type="domain" description="NAD-glutamate dehydrogenase N-terminal ACT1" evidence="3">
    <location>
        <begin position="43"/>
        <end position="173"/>
    </location>
</feature>
<dbReference type="InterPro" id="IPR049058">
    <property type="entry name" value="NAD_Glu_DH_HM2"/>
</dbReference>
<dbReference type="InterPro" id="IPR024727">
    <property type="entry name" value="NAD_Glu_DH_N_ACT1"/>
</dbReference>
<evidence type="ECO:0000259" key="3">
    <source>
        <dbReference type="Pfam" id="PF21075"/>
    </source>
</evidence>
<dbReference type="GO" id="GO:0006538">
    <property type="term" value="P:L-glutamate catabolic process"/>
    <property type="evidence" value="ECO:0007669"/>
    <property type="project" value="InterPro"/>
</dbReference>
<dbReference type="GO" id="GO:0004069">
    <property type="term" value="F:L-aspartate:2-oxoglutarate aminotransferase activity"/>
    <property type="evidence" value="ECO:0007669"/>
    <property type="project" value="InterPro"/>
</dbReference>
<name>A0A3B0RI61_9ZZZZ</name>
<dbReference type="Pfam" id="PF21074">
    <property type="entry name" value="GDH_C"/>
    <property type="match status" value="1"/>
</dbReference>
<keyword evidence="6" id="KW-0560">Oxidoreductase</keyword>
<proteinExistence type="predicted"/>
<evidence type="ECO:0000259" key="2">
    <source>
        <dbReference type="Pfam" id="PF21074"/>
    </source>
</evidence>
<dbReference type="InterPro" id="IPR036291">
    <property type="entry name" value="NAD(P)-bd_dom_sf"/>
</dbReference>
<organism evidence="6">
    <name type="scientific">hydrothermal vent metagenome</name>
    <dbReference type="NCBI Taxonomy" id="652676"/>
    <lineage>
        <taxon>unclassified sequences</taxon>
        <taxon>metagenomes</taxon>
        <taxon>ecological metagenomes</taxon>
    </lineage>
</organism>
<dbReference type="PIRSF" id="PIRSF036761">
    <property type="entry name" value="GDH_Mll4104"/>
    <property type="match status" value="1"/>
</dbReference>
<dbReference type="InterPro" id="IPR049062">
    <property type="entry name" value="NAD_Glu_DH_ACT2"/>
</dbReference>
<dbReference type="SUPFAM" id="SSF51735">
    <property type="entry name" value="NAD(P)-binding Rossmann-fold domains"/>
    <property type="match status" value="1"/>
</dbReference>
<dbReference type="InterPro" id="IPR049064">
    <property type="entry name" value="NAD_Glu_DH_ACT3"/>
</dbReference>
<dbReference type="Pfam" id="PF21073">
    <property type="entry name" value="GDH_HM1"/>
    <property type="match status" value="1"/>
</dbReference>
<feature type="domain" description="NAD-glutamate dehydrogenase catalytic" evidence="1">
    <location>
        <begin position="735"/>
        <end position="1231"/>
    </location>
</feature>
<dbReference type="SUPFAM" id="SSF53223">
    <property type="entry name" value="Aminoacid dehydrogenase-like, N-terminal domain"/>
    <property type="match status" value="1"/>
</dbReference>
<dbReference type="Pfam" id="PF21077">
    <property type="entry name" value="GDH_ACT3"/>
    <property type="match status" value="1"/>
</dbReference>
<evidence type="ECO:0000259" key="4">
    <source>
        <dbReference type="Pfam" id="PF21076"/>
    </source>
</evidence>
<protein>
    <submittedName>
        <fullName evidence="6">NAD-specific glutamate dehydrogenase, large form</fullName>
        <ecNumber evidence="6">1.4.1.2</ecNumber>
    </submittedName>
</protein>
<dbReference type="InterPro" id="IPR049056">
    <property type="entry name" value="NAD_Glu_DH_HM3"/>
</dbReference>
<dbReference type="EMBL" id="UOEE01000130">
    <property type="protein sequence ID" value="VAV91689.1"/>
    <property type="molecule type" value="Genomic_DNA"/>
</dbReference>
<dbReference type="Pfam" id="PF21075">
    <property type="entry name" value="GDH_ACT1"/>
    <property type="match status" value="1"/>
</dbReference>
<dbReference type="InterPro" id="IPR048381">
    <property type="entry name" value="GDH_C"/>
</dbReference>
<evidence type="ECO:0000313" key="6">
    <source>
        <dbReference type="EMBL" id="VAV91689.1"/>
    </source>
</evidence>
<sequence>MGATNGDYLAFTAGDFLALANGPAGVNFQENGKITTPASRLLKNIQANALADDLRGLDMVDVLQLAVDLWRFCDIRKPGESLLRIIPGIGANGRKLDIDVLEIVTGDKPFLVDSVMGELTRQGVQTRAMFHPVLDLGRTDAGPRLDTAPMIRESIIQVHIDPLSARMKKTVLREVAATLEDVTLATGDWTAMLETMNRAIEELHQAPSAAPEEEIVECIEFLRWLRDEHFAFLGARQYVYPTGKKGELLHIEPDVIKGTGLGILRNDQANVLRKGSEPSLLAPATQDFLNTPTPLIVAKSNMRSRVHRQVYMDYIGIKRWNEAGQVIGETRFVGLFTAEAYDRMARDVPLIRRKVRRVLMRAQRGIGSHNSKRLQNIVENYPRDELFQIDETELLEISRGILRLYDRPRPKLFVRRDQFDRFVSIFVFVPRERYNTRMREQAGELLRKAFGGRLSAYYPHFGEGPLARVHFIIGLNPGNHPEPDMDKLEQKLVELTRSWHDRLKTRASESDRFKSLHRVLPGYEKAFSAAYREDFSAKQALGDLLKIEKLNDETGLLAHVYRTQQDAPAALRVKLYRLGECLHLSAVMPMFEEMGLNVVTEASYPIRKTGGEEVWVHAFEMVRADAEPVDLSLIRKPVEDAFLAVWNGDSENDGFNRLILSLGVNWRSVAFLRTCARYRQQSGLEPSRFIQEQALAENPDIAQLLLELSRARFKPAKSTNLDKRREQQQEILTRIMAALDKVPSLDHDKVLRRIMRLICASQRTNFYQTDKNGKTKPRISIKIASPELDALPAPKPYREIFVWSPAVEGVHLRFGPVARGGLRWSDRRDDFRTEVLGLVKAQQVKNSVIVPVGSKGGFFPKRLPKTDDREAFLAEGIASYRQFISGLLDITDTLDKKGKVIHPKNTVIWDGEDPYLVVAADKGTATFSDIANGLAADYGFWLDDAFASGGSVGYDHKKMGITAKGAWEAVKRHFREMGKDIQKQAFSVIGVGDMSGDVFGNGMLLSKKIDLLAAFDHRDIFLDPEPVDAGKNWIERKRLFDLPRSSWKDYDATLISKGGGIFSRSAKSIPLSSQIQKLTGISAKTATPTELMAALLKAEVELLWFGGIGTYIKSSEEQNWEAGDKANDAIRANADAVRAKVIGEGANLGITHRGRIVFALAGGRINADFVDNSAGVDTSDNEVNLKILLNSAVQAGKLSTEERNKILASMTKDVAAHVLNHNYQQTLTLSLAEVSAQRDMDAYGRFMEHLEADNRLDREVEFLPEADEVASRFVQGPGMSRPEIATLMAYAKNTLIEDLIASDAPDDPHFEIMLRDYFPKQVHSFEKERSQHRLRREIIATMLANEMIDRGGPTFPFRLCGSAGVGPDTAALCFEGVRQLYGFEALSNKTNALDNKISTKAQYAVHSEIMQVLRRQCYWTARRSKMLDNGIGAMVNIYQPGIQELSQSTDKFLSEYEIEKADARTKNLIDLGAPVALAKQVGSLRTLISASDVIDLSKQENWSLLSVACLYHGFGDMFWFDRLRGAASTLVAVDRWDRLAVRRLIEDFYRAQQRLTRAAMAHISLSAGALGSGRQKPDREWAQQALLSFVQVNEATMTHTFAAMEELDKEQWTLAKLAIANTQMRELSVSAVS</sequence>